<sequence>MHYLVFVCVLCVGFLSITSFRLPPVEEFVYRESTSVEILTLEHPASYRQRRSDDCSPDHIGVRFTADNNEVKLSLQRNYDINVNAPLYVNINGTIVQESLENSENVAVYQDLESGSAILVQCIPSTRKFELFGTFYNGSEELMIEPELNEGQDVLPAASPSDVQSRKAKSKKEHVSQDQDVKEKFTISHHVIYKGKMMRPKETDYIVKGDLHSRHRDGVGHSARNKRATMAYQVELLMVADYSAYNFWLTKSSTSTEAKVLLRQFYAFVLNGMDLRYKSITGLSFTITVLFGGLYIAETPASALWTESMKVASASLYQVDAWAALANFSTWIQSTPNLPAHDHAMLFTGYDIQVNGNNDVAGLAYTEAACTSSSQSIVEDHFDAQLMTIAAHELGHSLGAYHDGTTDGTGDTCLPSWAFIMSASVALSSLGTSGYQNNKNLWKFSSCSLSYFQKYIDTLASSNCLTTLSAGYNSTALYPYDQQNPGQIYSADMQCRYTQGNDSFLCRSLYGGNYTNVCTSFYCLISGSPYCRLSIAAERTTCGDKKWCVAGECVISMEAPSANDTCPFGDRPGLLANGQTCTELVASSSTNCYYYAGPCCGSCQNVYTGIISCEYGDKVTSCLASNCALYSNASLALCCKTCYVPPATTTTTTQTTITIAATTSATITTTPTPTTSTAVPTPSSTTSAPTPSSTAAPSLSSTTATPTQSSTTAASTPISTAQTATPTTTTAVPRPSSTTVTPAPSLTTAAPTSPTKTAAPTATSTTSATTSSSTTVTLTPSTTTAAPTPSSTTASPTPSSTTAVPTPNLTLAPTPNSATSASTPTSTTAAPTPTSSTAAPTPSSTIPATTQTSKSATSTATATIASSPTSSTATQTSSTTTTSPTPSSTTAAPTLSSTISPTPSSTTASPTLSSTTAAPTPISTIAAPTLSSPTANLTSRSTTAAPTPTSSIAAPTQSSTTAAPPSSSTTAAPTPSSTTSSPTPSSTTAAPTPSLTTATSTPSSTIAATTETLKTPTATATATIAPSQSSTTATPTPISSTATSTPSTTTTSPTLSSTTAASTPTSTTAAPTPTSSTAAPTPSSTIPATTQTSKSATSTATATIASSPTSSTATQTSSTTTTSPTPSSTTAAPTLSATTSPTPSSTTASPTLSSTTASPAPSSTTAATIASTPTSSTATPTPSTTAASPTPSSTTAAPTPTSSTAVPTPSSTTATPTPTSSTATATPSTTTALPSPTSTTSVTISSSTTTPTTSTTTTTAAPSTTAKPVFPSTSISITPSTTNTMTTTEQQGTKTNEVIVRLNYNISSADNLSDSSTYSRYVDIVGDSLREYYTRKVGQDVQINIRDIRRGSLVVDFELVYINTPIAYAALAKAHIDLAAGENITVGGQVSGVESMVVENTTVPNGNSSKEYLCTVYILISGGCRVNYKCVVLNSFPLCQPINTTTDIVPIAVAAAVAGFVIIVAVVALICSLQRRFKNRDKHMTEASDDSRSESEMKLPEPSYFIEGHPKHESSYGQYPNVFAHAHKWYPGYGHSNKSFNGRSGELNSYHYYMDLES</sequence>
<comment type="caution">
    <text evidence="13">The sequence shown here is derived from an EMBL/GenBank/DDBJ whole genome shotgun (WGS) entry which is preliminary data.</text>
</comment>
<protein>
    <recommendedName>
        <fullName evidence="12">Peptidase M12B domain-containing protein</fullName>
    </recommendedName>
</protein>
<feature type="region of interest" description="Disordered" evidence="9">
    <location>
        <begin position="153"/>
        <end position="179"/>
    </location>
</feature>
<dbReference type="InterPro" id="IPR041645">
    <property type="entry name" value="ADAMTS_CR_2"/>
</dbReference>
<comment type="caution">
    <text evidence="8">Lacks conserved residue(s) required for the propagation of feature annotation.</text>
</comment>
<dbReference type="GO" id="GO:0008237">
    <property type="term" value="F:metallopeptidase activity"/>
    <property type="evidence" value="ECO:0007669"/>
    <property type="project" value="UniProtKB-KW"/>
</dbReference>
<keyword evidence="7" id="KW-0325">Glycoprotein</keyword>
<dbReference type="Gene3D" id="3.40.390.10">
    <property type="entry name" value="Collagenase (Catalytic Domain)"/>
    <property type="match status" value="1"/>
</dbReference>
<evidence type="ECO:0000259" key="12">
    <source>
        <dbReference type="PROSITE" id="PS50215"/>
    </source>
</evidence>
<feature type="region of interest" description="Disordered" evidence="9">
    <location>
        <begin position="668"/>
        <end position="1291"/>
    </location>
</feature>
<evidence type="ECO:0000256" key="9">
    <source>
        <dbReference type="SAM" id="MobiDB-lite"/>
    </source>
</evidence>
<evidence type="ECO:0000313" key="13">
    <source>
        <dbReference type="EMBL" id="KAL3854148.1"/>
    </source>
</evidence>
<evidence type="ECO:0000256" key="5">
    <source>
        <dbReference type="ARBA" id="ARBA00023049"/>
    </source>
</evidence>
<gene>
    <name evidence="13" type="ORF">ACJMK2_013426</name>
</gene>
<evidence type="ECO:0000256" key="1">
    <source>
        <dbReference type="ARBA" id="ARBA00022670"/>
    </source>
</evidence>
<evidence type="ECO:0000313" key="14">
    <source>
        <dbReference type="Proteomes" id="UP001634394"/>
    </source>
</evidence>
<keyword evidence="6" id="KW-1015">Disulfide bond</keyword>
<keyword evidence="5" id="KW-0482">Metalloprotease</keyword>
<evidence type="ECO:0000256" key="8">
    <source>
        <dbReference type="PROSITE-ProRule" id="PRU00276"/>
    </source>
</evidence>
<dbReference type="Pfam" id="PF01421">
    <property type="entry name" value="Reprolysin"/>
    <property type="match status" value="1"/>
</dbReference>
<evidence type="ECO:0000256" key="4">
    <source>
        <dbReference type="ARBA" id="ARBA00022833"/>
    </source>
</evidence>
<feature type="compositionally biased region" description="Low complexity" evidence="9">
    <location>
        <begin position="668"/>
        <end position="929"/>
    </location>
</feature>
<keyword evidence="10" id="KW-0472">Membrane</keyword>
<evidence type="ECO:0000256" key="10">
    <source>
        <dbReference type="SAM" id="Phobius"/>
    </source>
</evidence>
<dbReference type="PROSITE" id="PS50215">
    <property type="entry name" value="ADAM_MEPRO"/>
    <property type="match status" value="1"/>
</dbReference>
<evidence type="ECO:0000256" key="3">
    <source>
        <dbReference type="ARBA" id="ARBA00022801"/>
    </source>
</evidence>
<evidence type="ECO:0000256" key="6">
    <source>
        <dbReference type="ARBA" id="ARBA00023157"/>
    </source>
</evidence>
<name>A0ABD3V0K6_SINWO</name>
<feature type="chain" id="PRO_5044774970" description="Peptidase M12B domain-containing protein" evidence="11">
    <location>
        <begin position="20"/>
        <end position="1558"/>
    </location>
</feature>
<feature type="signal peptide" evidence="11">
    <location>
        <begin position="1"/>
        <end position="19"/>
    </location>
</feature>
<feature type="active site" evidence="8">
    <location>
        <position position="393"/>
    </location>
</feature>
<feature type="domain" description="Peptidase M12B" evidence="12">
    <location>
        <begin position="232"/>
        <end position="456"/>
    </location>
</feature>
<keyword evidence="11" id="KW-0732">Signal</keyword>
<keyword evidence="14" id="KW-1185">Reference proteome</keyword>
<dbReference type="Proteomes" id="UP001634394">
    <property type="component" value="Unassembled WGS sequence"/>
</dbReference>
<dbReference type="InterPro" id="IPR024079">
    <property type="entry name" value="MetalloPept_cat_dom_sf"/>
</dbReference>
<reference evidence="13 14" key="1">
    <citation type="submission" date="2024-11" db="EMBL/GenBank/DDBJ databases">
        <title>Chromosome-level genome assembly of the freshwater bivalve Anodonta woodiana.</title>
        <authorList>
            <person name="Chen X."/>
        </authorList>
    </citation>
    <scope>NUCLEOTIDE SEQUENCE [LARGE SCALE GENOMIC DNA]</scope>
    <source>
        <strain evidence="13">MN2024</strain>
        <tissue evidence="13">Gills</tissue>
    </source>
</reference>
<evidence type="ECO:0000256" key="11">
    <source>
        <dbReference type="SAM" id="SignalP"/>
    </source>
</evidence>
<keyword evidence="10" id="KW-1133">Transmembrane helix</keyword>
<evidence type="ECO:0000256" key="2">
    <source>
        <dbReference type="ARBA" id="ARBA00022723"/>
    </source>
</evidence>
<dbReference type="GO" id="GO:0006508">
    <property type="term" value="P:proteolysis"/>
    <property type="evidence" value="ECO:0007669"/>
    <property type="project" value="UniProtKB-KW"/>
</dbReference>
<dbReference type="Pfam" id="PF17771">
    <property type="entry name" value="ADAMTS_CR_2"/>
    <property type="match status" value="1"/>
</dbReference>
<accession>A0ABD3V0K6</accession>
<keyword evidence="1" id="KW-0645">Protease</keyword>
<organism evidence="13 14">
    <name type="scientific">Sinanodonta woodiana</name>
    <name type="common">Chinese pond mussel</name>
    <name type="synonym">Anodonta woodiana</name>
    <dbReference type="NCBI Taxonomy" id="1069815"/>
    <lineage>
        <taxon>Eukaryota</taxon>
        <taxon>Metazoa</taxon>
        <taxon>Spiralia</taxon>
        <taxon>Lophotrochozoa</taxon>
        <taxon>Mollusca</taxon>
        <taxon>Bivalvia</taxon>
        <taxon>Autobranchia</taxon>
        <taxon>Heteroconchia</taxon>
        <taxon>Palaeoheterodonta</taxon>
        <taxon>Unionida</taxon>
        <taxon>Unionoidea</taxon>
        <taxon>Unionidae</taxon>
        <taxon>Unioninae</taxon>
        <taxon>Sinanodonta</taxon>
    </lineage>
</organism>
<feature type="binding site" evidence="8">
    <location>
        <position position="402"/>
    </location>
    <ligand>
        <name>Zn(2+)</name>
        <dbReference type="ChEBI" id="CHEBI:29105"/>
        <note>catalytic</note>
    </ligand>
</feature>
<proteinExistence type="predicted"/>
<dbReference type="SUPFAM" id="SSF55486">
    <property type="entry name" value="Metalloproteases ('zincins'), catalytic domain"/>
    <property type="match status" value="1"/>
</dbReference>
<feature type="binding site" evidence="8">
    <location>
        <position position="392"/>
    </location>
    <ligand>
        <name>Zn(2+)</name>
        <dbReference type="ChEBI" id="CHEBI:29105"/>
        <note>catalytic</note>
    </ligand>
</feature>
<feature type="binding site" evidence="8">
    <location>
        <position position="396"/>
    </location>
    <ligand>
        <name>Zn(2+)</name>
        <dbReference type="ChEBI" id="CHEBI:29105"/>
        <note>catalytic</note>
    </ligand>
</feature>
<keyword evidence="3" id="KW-0378">Hydrolase</keyword>
<evidence type="ECO:0000256" key="7">
    <source>
        <dbReference type="ARBA" id="ARBA00023180"/>
    </source>
</evidence>
<dbReference type="EMBL" id="JBJQND010000014">
    <property type="protein sequence ID" value="KAL3854148.1"/>
    <property type="molecule type" value="Genomic_DNA"/>
</dbReference>
<feature type="transmembrane region" description="Helical" evidence="10">
    <location>
        <begin position="1448"/>
        <end position="1473"/>
    </location>
</feature>
<keyword evidence="10" id="KW-0812">Transmembrane</keyword>
<keyword evidence="4 8" id="KW-0862">Zinc</keyword>
<feature type="compositionally biased region" description="Low complexity" evidence="9">
    <location>
        <begin position="938"/>
        <end position="1291"/>
    </location>
</feature>
<dbReference type="Gene3D" id="3.40.1620.60">
    <property type="match status" value="1"/>
</dbReference>
<dbReference type="InterPro" id="IPR001590">
    <property type="entry name" value="Peptidase_M12B"/>
</dbReference>
<dbReference type="GO" id="GO:0046872">
    <property type="term" value="F:metal ion binding"/>
    <property type="evidence" value="ECO:0007669"/>
    <property type="project" value="UniProtKB-KW"/>
</dbReference>
<keyword evidence="2 8" id="KW-0479">Metal-binding</keyword>